<proteinExistence type="predicted"/>
<gene>
    <name evidence="1" type="ORF">B0I36DRAFT_353632</name>
</gene>
<dbReference type="Proteomes" id="UP000756346">
    <property type="component" value="Unassembled WGS sequence"/>
</dbReference>
<dbReference type="RefSeq" id="XP_046007099.1">
    <property type="nucleotide sequence ID" value="XM_046157231.1"/>
</dbReference>
<comment type="caution">
    <text evidence="1">The sequence shown here is derived from an EMBL/GenBank/DDBJ whole genome shotgun (WGS) entry which is preliminary data.</text>
</comment>
<sequence length="201" mass="22260">MTSVASQTIPVALSSLYTPTVDTPPGDDPRSDLSNIPIDAIVSVEGTSVLDYSDEYRQSVGRDDYAQGPRTSIQLTFGRFTPGRILIQAYLKENECSLVKLENGVVRRSEEILATIAIPLSALETRPVIEWYNDVGPINEASPAAYHRIVGRVNSGAFTVKIYDRSSRNADTVVQQNPLASERSELYEIDFFISNEQFLLK</sequence>
<name>A0A9P8XVG0_9PEZI</name>
<evidence type="ECO:0000313" key="1">
    <source>
        <dbReference type="EMBL" id="KAH7020898.1"/>
    </source>
</evidence>
<reference evidence="1" key="1">
    <citation type="journal article" date="2021" name="Nat. Commun.">
        <title>Genetic determinants of endophytism in the Arabidopsis root mycobiome.</title>
        <authorList>
            <person name="Mesny F."/>
            <person name="Miyauchi S."/>
            <person name="Thiergart T."/>
            <person name="Pickel B."/>
            <person name="Atanasova L."/>
            <person name="Karlsson M."/>
            <person name="Huettel B."/>
            <person name="Barry K.W."/>
            <person name="Haridas S."/>
            <person name="Chen C."/>
            <person name="Bauer D."/>
            <person name="Andreopoulos W."/>
            <person name="Pangilinan J."/>
            <person name="LaButti K."/>
            <person name="Riley R."/>
            <person name="Lipzen A."/>
            <person name="Clum A."/>
            <person name="Drula E."/>
            <person name="Henrissat B."/>
            <person name="Kohler A."/>
            <person name="Grigoriev I.V."/>
            <person name="Martin F.M."/>
            <person name="Hacquard S."/>
        </authorList>
    </citation>
    <scope>NUCLEOTIDE SEQUENCE</scope>
    <source>
        <strain evidence="1">MPI-CAGE-CH-0230</strain>
    </source>
</reference>
<dbReference type="EMBL" id="JAGTJQ010000010">
    <property type="protein sequence ID" value="KAH7020898.1"/>
    <property type="molecule type" value="Genomic_DNA"/>
</dbReference>
<dbReference type="AlphaFoldDB" id="A0A9P8XVG0"/>
<protein>
    <submittedName>
        <fullName evidence="1">Uncharacterized protein</fullName>
    </submittedName>
</protein>
<keyword evidence="2" id="KW-1185">Reference proteome</keyword>
<dbReference type="GeneID" id="70186777"/>
<evidence type="ECO:0000313" key="2">
    <source>
        <dbReference type="Proteomes" id="UP000756346"/>
    </source>
</evidence>
<organism evidence="1 2">
    <name type="scientific">Microdochium trichocladiopsis</name>
    <dbReference type="NCBI Taxonomy" id="1682393"/>
    <lineage>
        <taxon>Eukaryota</taxon>
        <taxon>Fungi</taxon>
        <taxon>Dikarya</taxon>
        <taxon>Ascomycota</taxon>
        <taxon>Pezizomycotina</taxon>
        <taxon>Sordariomycetes</taxon>
        <taxon>Xylariomycetidae</taxon>
        <taxon>Xylariales</taxon>
        <taxon>Microdochiaceae</taxon>
        <taxon>Microdochium</taxon>
    </lineage>
</organism>
<accession>A0A9P8XVG0</accession>